<dbReference type="GO" id="GO:0000139">
    <property type="term" value="C:Golgi membrane"/>
    <property type="evidence" value="ECO:0007669"/>
    <property type="project" value="UniProtKB-SubCell"/>
</dbReference>
<dbReference type="GO" id="GO:0005886">
    <property type="term" value="C:plasma membrane"/>
    <property type="evidence" value="ECO:0007669"/>
    <property type="project" value="TreeGrafter"/>
</dbReference>
<dbReference type="GO" id="GO:0098719">
    <property type="term" value="P:sodium ion import across plasma membrane"/>
    <property type="evidence" value="ECO:0007669"/>
    <property type="project" value="TreeGrafter"/>
</dbReference>
<keyword evidence="3 11" id="KW-0050">Antiport</keyword>
<name>A0A833T274_PHYIN</name>
<dbReference type="GO" id="GO:0015386">
    <property type="term" value="F:potassium:proton antiporter activity"/>
    <property type="evidence" value="ECO:0007669"/>
    <property type="project" value="TreeGrafter"/>
</dbReference>
<comment type="similarity">
    <text evidence="11">Belongs to the monovalent cation:proton antiporter 1 (CPA1) transporter (TC 2.A.36) family.</text>
</comment>
<feature type="transmembrane region" description="Helical" evidence="13">
    <location>
        <begin position="213"/>
        <end position="237"/>
    </location>
</feature>
<keyword evidence="5 13" id="KW-1133">Transmembrane helix</keyword>
<feature type="transmembrane region" description="Helical" evidence="13">
    <location>
        <begin position="257"/>
        <end position="285"/>
    </location>
</feature>
<evidence type="ECO:0000256" key="6">
    <source>
        <dbReference type="ARBA" id="ARBA00023034"/>
    </source>
</evidence>
<reference evidence="15" key="1">
    <citation type="submission" date="2020-04" db="EMBL/GenBank/DDBJ databases">
        <title>Hybrid Assembly of Korean Phytophthora infestans isolates.</title>
        <authorList>
            <person name="Prokchorchik M."/>
            <person name="Lee Y."/>
            <person name="Seo J."/>
            <person name="Cho J.-H."/>
            <person name="Park Y.-E."/>
            <person name="Jang D.-C."/>
            <person name="Im J.-S."/>
            <person name="Choi J.-G."/>
            <person name="Park H.-J."/>
            <person name="Lee G.-B."/>
            <person name="Lee Y.-G."/>
            <person name="Hong S.-Y."/>
            <person name="Cho K."/>
            <person name="Sohn K.H."/>
        </authorList>
    </citation>
    <scope>NUCLEOTIDE SEQUENCE</scope>
    <source>
        <strain evidence="15">KR_1_A1</strain>
        <strain evidence="16">KR_2_A2</strain>
    </source>
</reference>
<dbReference type="NCBIfam" id="TIGR00840">
    <property type="entry name" value="b_cpa1"/>
    <property type="match status" value="1"/>
</dbReference>
<feature type="transmembrane region" description="Helical" evidence="13">
    <location>
        <begin position="402"/>
        <end position="425"/>
    </location>
</feature>
<evidence type="ECO:0000256" key="2">
    <source>
        <dbReference type="ARBA" id="ARBA00022448"/>
    </source>
</evidence>
<dbReference type="Gene3D" id="6.10.140.1330">
    <property type="match status" value="1"/>
</dbReference>
<evidence type="ECO:0000313" key="15">
    <source>
        <dbReference type="EMBL" id="KAF4041154.1"/>
    </source>
</evidence>
<dbReference type="EMBL" id="JAACNO010001196">
    <property type="protein sequence ID" value="KAF4142234.1"/>
    <property type="molecule type" value="Genomic_DNA"/>
</dbReference>
<dbReference type="EMBL" id="WSZM01000131">
    <property type="protein sequence ID" value="KAF4041154.1"/>
    <property type="molecule type" value="Genomic_DNA"/>
</dbReference>
<evidence type="ECO:0000256" key="1">
    <source>
        <dbReference type="ARBA" id="ARBA00004653"/>
    </source>
</evidence>
<evidence type="ECO:0000256" key="8">
    <source>
        <dbReference type="ARBA" id="ARBA00023065"/>
    </source>
</evidence>
<keyword evidence="10 11" id="KW-0739">Sodium transport</keyword>
<evidence type="ECO:0000259" key="14">
    <source>
        <dbReference type="Pfam" id="PF00999"/>
    </source>
</evidence>
<evidence type="ECO:0000256" key="5">
    <source>
        <dbReference type="ARBA" id="ARBA00022989"/>
    </source>
</evidence>
<evidence type="ECO:0000256" key="11">
    <source>
        <dbReference type="RuleBase" id="RU003722"/>
    </source>
</evidence>
<gene>
    <name evidence="15" type="ORF">GN244_ATG06687</name>
    <name evidence="16" type="ORF">GN958_ATG08410</name>
</gene>
<dbReference type="Pfam" id="PF00999">
    <property type="entry name" value="Na_H_Exchanger"/>
    <property type="match status" value="1"/>
</dbReference>
<feature type="transmembrane region" description="Helical" evidence="13">
    <location>
        <begin position="52"/>
        <end position="72"/>
    </location>
</feature>
<evidence type="ECO:0000256" key="3">
    <source>
        <dbReference type="ARBA" id="ARBA00022449"/>
    </source>
</evidence>
<keyword evidence="9 13" id="KW-0472">Membrane</keyword>
<accession>A0A833T274</accession>
<dbReference type="OMA" id="ETVVMWW"/>
<evidence type="ECO:0000256" key="13">
    <source>
        <dbReference type="SAM" id="Phobius"/>
    </source>
</evidence>
<feature type="transmembrane region" description="Helical" evidence="13">
    <location>
        <begin position="84"/>
        <end position="102"/>
    </location>
</feature>
<dbReference type="InterPro" id="IPR006153">
    <property type="entry name" value="Cation/H_exchanger_TM"/>
</dbReference>
<dbReference type="GO" id="GO:0015385">
    <property type="term" value="F:sodium:proton antiporter activity"/>
    <property type="evidence" value="ECO:0007669"/>
    <property type="project" value="InterPro"/>
</dbReference>
<dbReference type="GO" id="GO:0051453">
    <property type="term" value="P:regulation of intracellular pH"/>
    <property type="evidence" value="ECO:0007669"/>
    <property type="project" value="TreeGrafter"/>
</dbReference>
<dbReference type="PANTHER" id="PTHR10110">
    <property type="entry name" value="SODIUM/HYDROGEN EXCHANGER"/>
    <property type="match status" value="1"/>
</dbReference>
<keyword evidence="8 11" id="KW-0406">Ion transport</keyword>
<dbReference type="AlphaFoldDB" id="A0A833T274"/>
<sequence>MTSSHDEHIIEEISEEYSVAFQFAAFMLLLMIAIFLCNHVTHKLHWHFLPEAAATIGVGILASIFCLLMNSSSIAVKLMDFDPNFFFVGMLPPIIFNSGYTMKRRYFFENITPILVYSIFGTLVMSVVTGIGIFTIGRFGWVLRLSMAEALTFGSLISATDAVSILAVFQELHVDPTLFYLVFGESSLNDAVAICLFETFSRFIGHSYEFKPMLFAIFEFGLVLTGSTMVGVIFGMIPALLFKYGNLRSNLLHEVGVFVMFAYLPFVASEVLGLSGVVSVIFAGVSMKHYASPNLTPEARDVCSGVFNTLSHMAETSVFLNLGLSAFGLTEYYRFWLIFWMATFCLFSRGCAVYSLSYLLNLRKNAAKITMNQQHVIWYGGMRGAVAFALSKSFPGDKRPEIVATTLIVVLLSIIVMGGGTVAVLDKCGIPRLTAEEEAALDKTVKPHRHMRALQFDNKYLIPLLTNLCQYGDNSSPRKGGFGHEGRPSNVDTADEHDSADGEDDEVVDVIRRETNNRHRRQVGTYARIDHDEQRKLPYKSFVAFA</sequence>
<keyword evidence="6" id="KW-0333">Golgi apparatus</keyword>
<keyword evidence="4 11" id="KW-0812">Transmembrane</keyword>
<dbReference type="PANTHER" id="PTHR10110:SF191">
    <property type="entry name" value="SODIUM_HYDROGEN EXCHANGER 8"/>
    <property type="match status" value="1"/>
</dbReference>
<proteinExistence type="inferred from homology"/>
<comment type="subcellular location">
    <subcellularLocation>
        <location evidence="1">Golgi apparatus membrane</location>
        <topology evidence="1">Multi-pass membrane protein</topology>
    </subcellularLocation>
</comment>
<dbReference type="Proteomes" id="UP000704712">
    <property type="component" value="Unassembled WGS sequence"/>
</dbReference>
<feature type="domain" description="Cation/H+ exchanger transmembrane" evidence="14">
    <location>
        <begin position="34"/>
        <end position="426"/>
    </location>
</feature>
<dbReference type="InterPro" id="IPR004709">
    <property type="entry name" value="NaH_exchanger"/>
</dbReference>
<evidence type="ECO:0000313" key="17">
    <source>
        <dbReference type="Proteomes" id="UP000602510"/>
    </source>
</evidence>
<keyword evidence="17" id="KW-1185">Reference proteome</keyword>
<feature type="transmembrane region" description="Helical" evidence="13">
    <location>
        <begin position="20"/>
        <end position="40"/>
    </location>
</feature>
<organism evidence="15 17">
    <name type="scientific">Phytophthora infestans</name>
    <name type="common">Potato late blight agent</name>
    <name type="synonym">Botrytis infestans</name>
    <dbReference type="NCBI Taxonomy" id="4787"/>
    <lineage>
        <taxon>Eukaryota</taxon>
        <taxon>Sar</taxon>
        <taxon>Stramenopiles</taxon>
        <taxon>Oomycota</taxon>
        <taxon>Peronosporomycetes</taxon>
        <taxon>Peronosporales</taxon>
        <taxon>Peronosporaceae</taxon>
        <taxon>Phytophthora</taxon>
    </lineage>
</organism>
<dbReference type="Proteomes" id="UP000602510">
    <property type="component" value="Unassembled WGS sequence"/>
</dbReference>
<evidence type="ECO:0000256" key="12">
    <source>
        <dbReference type="SAM" id="MobiDB-lite"/>
    </source>
</evidence>
<comment type="caution">
    <text evidence="15">The sequence shown here is derived from an EMBL/GenBank/DDBJ whole genome shotgun (WGS) entry which is preliminary data.</text>
</comment>
<keyword evidence="7" id="KW-0915">Sodium</keyword>
<dbReference type="InterPro" id="IPR018422">
    <property type="entry name" value="Cation/H_exchanger_CPA1"/>
</dbReference>
<feature type="transmembrane region" description="Helical" evidence="13">
    <location>
        <begin position="335"/>
        <end position="356"/>
    </location>
</feature>
<dbReference type="PRINTS" id="PR01084">
    <property type="entry name" value="NAHEXCHNGR"/>
</dbReference>
<feature type="transmembrane region" description="Helical" evidence="13">
    <location>
        <begin position="114"/>
        <end position="137"/>
    </location>
</feature>
<evidence type="ECO:0000256" key="7">
    <source>
        <dbReference type="ARBA" id="ARBA00023053"/>
    </source>
</evidence>
<keyword evidence="2 11" id="KW-0813">Transport</keyword>
<feature type="region of interest" description="Disordered" evidence="12">
    <location>
        <begin position="476"/>
        <end position="507"/>
    </location>
</feature>
<evidence type="ECO:0000256" key="4">
    <source>
        <dbReference type="ARBA" id="ARBA00022692"/>
    </source>
</evidence>
<protein>
    <recommendedName>
        <fullName evidence="11">Sodium/hydrogen exchanger</fullName>
    </recommendedName>
</protein>
<evidence type="ECO:0000313" key="16">
    <source>
        <dbReference type="EMBL" id="KAF4142234.1"/>
    </source>
</evidence>
<evidence type="ECO:0000256" key="10">
    <source>
        <dbReference type="ARBA" id="ARBA00023201"/>
    </source>
</evidence>
<evidence type="ECO:0000256" key="9">
    <source>
        <dbReference type="ARBA" id="ARBA00023136"/>
    </source>
</evidence>